<comment type="cofactor">
    <cofactor evidence="1">
        <name>Zn(2+)</name>
        <dbReference type="ChEBI" id="CHEBI:29105"/>
    </cofactor>
</comment>
<dbReference type="InterPro" id="IPR013149">
    <property type="entry name" value="ADH-like_C"/>
</dbReference>
<evidence type="ECO:0000259" key="7">
    <source>
        <dbReference type="Pfam" id="PF01408"/>
    </source>
</evidence>
<keyword evidence="5" id="KW-0560">Oxidoreductase</keyword>
<evidence type="ECO:0000259" key="6">
    <source>
        <dbReference type="Pfam" id="PF00107"/>
    </source>
</evidence>
<evidence type="ECO:0000256" key="2">
    <source>
        <dbReference type="ARBA" id="ARBA00008072"/>
    </source>
</evidence>
<dbReference type="InterPro" id="IPR000683">
    <property type="entry name" value="Gfo/Idh/MocA-like_OxRdtase_N"/>
</dbReference>
<dbReference type="InterPro" id="IPR011032">
    <property type="entry name" value="GroES-like_sf"/>
</dbReference>
<dbReference type="SUPFAM" id="SSF50129">
    <property type="entry name" value="GroES-like"/>
    <property type="match status" value="1"/>
</dbReference>
<dbReference type="PANTHER" id="PTHR43350:SF19">
    <property type="entry name" value="D-GULOSIDE 3-DEHYDROGENASE"/>
    <property type="match status" value="1"/>
</dbReference>
<dbReference type="RefSeq" id="WP_101286621.1">
    <property type="nucleotide sequence ID" value="NZ_CP024200.1"/>
</dbReference>
<reference evidence="8 9" key="1">
    <citation type="submission" date="2017-10" db="EMBL/GenBank/DDBJ databases">
        <title>Biodiversity and function of Thalassospira species in the particle-attached aromatic-hydrocarbon-degrading consortia from the surface seawater of the China South Sea.</title>
        <authorList>
            <person name="Dong C."/>
            <person name="Liu R."/>
            <person name="Shao Z."/>
        </authorList>
    </citation>
    <scope>NUCLEOTIDE SEQUENCE [LARGE SCALE GENOMIC DNA]</scope>
    <source>
        <strain evidence="8 9">CSC3H3</strain>
        <plasmid evidence="9">pcsc3h3</plasmid>
    </source>
</reference>
<evidence type="ECO:0000256" key="5">
    <source>
        <dbReference type="ARBA" id="ARBA00023002"/>
    </source>
</evidence>
<dbReference type="Pfam" id="PF01408">
    <property type="entry name" value="GFO_IDH_MocA"/>
    <property type="match status" value="1"/>
</dbReference>
<dbReference type="SUPFAM" id="SSF55347">
    <property type="entry name" value="Glyceraldehyde-3-phosphate dehydrogenase-like, C-terminal domain"/>
    <property type="match status" value="1"/>
</dbReference>
<evidence type="ECO:0000313" key="9">
    <source>
        <dbReference type="Proteomes" id="UP000233458"/>
    </source>
</evidence>
<keyword evidence="9" id="KW-1185">Reference proteome</keyword>
<dbReference type="Proteomes" id="UP000233458">
    <property type="component" value="Plasmid pCSC3H3"/>
</dbReference>
<evidence type="ECO:0000256" key="1">
    <source>
        <dbReference type="ARBA" id="ARBA00001947"/>
    </source>
</evidence>
<dbReference type="EMBL" id="CP024200">
    <property type="protein sequence ID" value="AUG55620.1"/>
    <property type="molecule type" value="Genomic_DNA"/>
</dbReference>
<dbReference type="CDD" id="cd08255">
    <property type="entry name" value="2-desacetyl-2-hydroxyethyl_bacteriochlorophyllide_like"/>
    <property type="match status" value="1"/>
</dbReference>
<evidence type="ECO:0000313" key="8">
    <source>
        <dbReference type="EMBL" id="AUG55620.1"/>
    </source>
</evidence>
<dbReference type="PANTHER" id="PTHR43350">
    <property type="entry name" value="NAD-DEPENDENT ALCOHOL DEHYDROGENASE"/>
    <property type="match status" value="1"/>
</dbReference>
<keyword evidence="3" id="KW-0479">Metal-binding</keyword>
<dbReference type="Gene3D" id="3.40.50.720">
    <property type="entry name" value="NAD(P)-binding Rossmann-like Domain"/>
    <property type="match status" value="2"/>
</dbReference>
<dbReference type="InterPro" id="IPR036291">
    <property type="entry name" value="NAD(P)-bd_dom_sf"/>
</dbReference>
<sequence>MATMQALLRFPGEKQVKVAQCPVPALQPGHILIRTSLSVISPGTEATQNAETRMPLLAKALKRPDLSAQVFDKLRRDGIAATRNAVQHRLDQPIAAGYACCGIIEEIGEGVQGFAKGMRVACGGIDFARHAEWNVVPQNLACPIPDNVSDENGVFTTLACIALHAIRQSEIGIGMTVAVVGCGLIGQLAIQLAIAAGARVIAIDPQKSRLATAKESGAMGCFENAANIPPGQLREITHGAGFDAVLLCASDQNGALINVAAPLCRDRGIIVCVGDIKPGGDRGPLFRKEITLRQVRSYGPGRYDPSYEQLGQDYPIGYARWTIKRNMQAVLDLMADQRINPAKLIEARIPLLDAATTPHGGTSPLATVIEYNAQEDNEEPVIARPASAMATPKPQSGTVTLGIIGAGNFTGATLLPALKQMPDIAIRYIASTRGLAAMGACRRVPGAEAISDPQQIFDNPEINAVIIATRHDSHADLAAKALEHGKHVWVEKPLAVSLKQLDVLQEAALATTPGHVLMVGHNRRYAPFSSQMQNALPDGPKHFSYQVRLSPLPTDHWLMQPQHGGRTIGEISHFIDLISALAKSPIRDITCHWINHERGDSIWEIQFADNSHATVHYAHGGHKRDPKERLHITAPNTTIELIDWHKLVISANGKRTVQRSGKLLSRPPQKGHAEALECFIQRVQGKPLHTQNGALLPPTAQDEIDLCRLILTAAYG</sequence>
<organism evidence="8 9">
    <name type="scientific">Thalassospira marina</name>
    <dbReference type="NCBI Taxonomy" id="2048283"/>
    <lineage>
        <taxon>Bacteria</taxon>
        <taxon>Pseudomonadati</taxon>
        <taxon>Pseudomonadota</taxon>
        <taxon>Alphaproteobacteria</taxon>
        <taxon>Rhodospirillales</taxon>
        <taxon>Thalassospiraceae</taxon>
        <taxon>Thalassospira</taxon>
    </lineage>
</organism>
<evidence type="ECO:0000256" key="4">
    <source>
        <dbReference type="ARBA" id="ARBA00022833"/>
    </source>
</evidence>
<geneLocation type="plasmid" evidence="9">
    <name>pcsc3h3</name>
</geneLocation>
<name>A0ABM6QGB5_9PROT</name>
<comment type="similarity">
    <text evidence="2">Belongs to the zinc-containing alcohol dehydrogenase family.</text>
</comment>
<dbReference type="SUPFAM" id="SSF51735">
    <property type="entry name" value="NAD(P)-binding Rossmann-fold domains"/>
    <property type="match status" value="2"/>
</dbReference>
<feature type="domain" description="Alcohol dehydrogenase-like C-terminal" evidence="6">
    <location>
        <begin position="185"/>
        <end position="304"/>
    </location>
</feature>
<keyword evidence="4" id="KW-0862">Zinc</keyword>
<protein>
    <submittedName>
        <fullName evidence="8">Dehydrogenase</fullName>
    </submittedName>
</protein>
<evidence type="ECO:0000256" key="3">
    <source>
        <dbReference type="ARBA" id="ARBA00022723"/>
    </source>
</evidence>
<accession>A0ABM6QGB5</accession>
<gene>
    <name evidence="8" type="ORF">CSC3H3_22450</name>
</gene>
<proteinExistence type="inferred from homology"/>
<dbReference type="Gene3D" id="3.30.360.10">
    <property type="entry name" value="Dihydrodipicolinate Reductase, domain 2"/>
    <property type="match status" value="1"/>
</dbReference>
<feature type="domain" description="Gfo/Idh/MocA-like oxidoreductase N-terminal" evidence="7">
    <location>
        <begin position="401"/>
        <end position="521"/>
    </location>
</feature>
<dbReference type="Gene3D" id="3.90.180.10">
    <property type="entry name" value="Medium-chain alcohol dehydrogenases, catalytic domain"/>
    <property type="match status" value="1"/>
</dbReference>
<dbReference type="Pfam" id="PF00107">
    <property type="entry name" value="ADH_zinc_N"/>
    <property type="match status" value="1"/>
</dbReference>
<keyword evidence="8" id="KW-0614">Plasmid</keyword>